<evidence type="ECO:0000313" key="1">
    <source>
        <dbReference type="EMBL" id="URI10513.1"/>
    </source>
</evidence>
<dbReference type="Proteomes" id="UP001056201">
    <property type="component" value="Chromosome 2"/>
</dbReference>
<keyword evidence="2" id="KW-1185">Reference proteome</keyword>
<gene>
    <name evidence="1" type="ORF">MW290_16035</name>
</gene>
<dbReference type="RefSeq" id="WP_250198720.1">
    <property type="nucleotide sequence ID" value="NZ_CP097636.1"/>
</dbReference>
<proteinExistence type="predicted"/>
<evidence type="ECO:0000313" key="2">
    <source>
        <dbReference type="Proteomes" id="UP001056201"/>
    </source>
</evidence>
<reference evidence="1" key="1">
    <citation type="submission" date="2022-05" db="EMBL/GenBank/DDBJ databases">
        <title>An RpoN-dependent PEP-CTERM gene is involved in floc formation of an Aquincola tertiaricarbonis strain.</title>
        <authorList>
            <person name="Qiu D."/>
            <person name="Xia M."/>
        </authorList>
    </citation>
    <scope>NUCLEOTIDE SEQUENCE</scope>
    <source>
        <strain evidence="1">RN12</strain>
    </source>
</reference>
<organism evidence="1 2">
    <name type="scientific">Aquincola tertiaricarbonis</name>
    <dbReference type="NCBI Taxonomy" id="391953"/>
    <lineage>
        <taxon>Bacteria</taxon>
        <taxon>Pseudomonadati</taxon>
        <taxon>Pseudomonadota</taxon>
        <taxon>Betaproteobacteria</taxon>
        <taxon>Burkholderiales</taxon>
        <taxon>Sphaerotilaceae</taxon>
        <taxon>Aquincola</taxon>
    </lineage>
</organism>
<protein>
    <submittedName>
        <fullName evidence="1">Uncharacterized protein</fullName>
    </submittedName>
</protein>
<sequence>MSQQSLQGSAAEVRHALQPASLPARLVAAVMLQASRRLARAARSLALSSPRRPPRQDDTVVEFYAEAGAPEGALYVDGQRVGTLQGVSRL</sequence>
<accession>A0ABY4SBZ4</accession>
<name>A0ABY4SBZ4_AQUTE</name>
<dbReference type="EMBL" id="CP097636">
    <property type="protein sequence ID" value="URI10513.1"/>
    <property type="molecule type" value="Genomic_DNA"/>
</dbReference>